<keyword evidence="4" id="KW-1185">Reference proteome</keyword>
<accession>A0A6D2JXT8</accession>
<proteinExistence type="predicted"/>
<protein>
    <recommendedName>
        <fullName evidence="1">Reverse transcriptase zinc-binding domain-containing protein</fullName>
    </recommendedName>
</protein>
<dbReference type="Pfam" id="PF13966">
    <property type="entry name" value="zf-RVT"/>
    <property type="match status" value="1"/>
</dbReference>
<gene>
    <name evidence="3" type="ORF">MERR_LOCUS33882</name>
    <name evidence="2" type="ORF">MERR_LOCUS978</name>
</gene>
<dbReference type="OrthoDB" id="1108285at2759"/>
<organism evidence="3 4">
    <name type="scientific">Microthlaspi erraticum</name>
    <dbReference type="NCBI Taxonomy" id="1685480"/>
    <lineage>
        <taxon>Eukaryota</taxon>
        <taxon>Viridiplantae</taxon>
        <taxon>Streptophyta</taxon>
        <taxon>Embryophyta</taxon>
        <taxon>Tracheophyta</taxon>
        <taxon>Spermatophyta</taxon>
        <taxon>Magnoliopsida</taxon>
        <taxon>eudicotyledons</taxon>
        <taxon>Gunneridae</taxon>
        <taxon>Pentapetalae</taxon>
        <taxon>rosids</taxon>
        <taxon>malvids</taxon>
        <taxon>Brassicales</taxon>
        <taxon>Brassicaceae</taxon>
        <taxon>Coluteocarpeae</taxon>
        <taxon>Microthlaspi</taxon>
    </lineage>
</organism>
<name>A0A6D2JXT8_9BRAS</name>
<evidence type="ECO:0000313" key="3">
    <source>
        <dbReference type="EMBL" id="CAA7046647.1"/>
    </source>
</evidence>
<evidence type="ECO:0000259" key="1">
    <source>
        <dbReference type="Pfam" id="PF13966"/>
    </source>
</evidence>
<dbReference type="PANTHER" id="PTHR33116">
    <property type="entry name" value="REVERSE TRANSCRIPTASE ZINC-BINDING DOMAIN-CONTAINING PROTEIN-RELATED-RELATED"/>
    <property type="match status" value="1"/>
</dbReference>
<reference evidence="3 4" key="1">
    <citation type="submission" date="2020-01" db="EMBL/GenBank/DDBJ databases">
        <authorList>
            <person name="Mishra B."/>
        </authorList>
    </citation>
    <scope>NUCLEOTIDE SEQUENCE [LARGE SCALE GENOMIC DNA]</scope>
</reference>
<dbReference type="AlphaFoldDB" id="A0A6D2JXT8"/>
<dbReference type="Proteomes" id="UP000467841">
    <property type="component" value="Unassembled WGS sequence"/>
</dbReference>
<feature type="domain" description="Reverse transcriptase zinc-binding" evidence="1">
    <location>
        <begin position="109"/>
        <end position="193"/>
    </location>
</feature>
<dbReference type="EMBL" id="CACVBM020000066">
    <property type="protein sequence ID" value="CAA7013744.1"/>
    <property type="molecule type" value="Genomic_DNA"/>
</dbReference>
<sequence>MFRKVLKLRPKVLSFLSIKIGNGENSFFWWDPWTPFGSLINFLGSQGPANLGIPLHSLVKDYISGDGWILPPARSDLQVEVFSYISSITPSLESDTPIWKVDDQIMDSFVAKVIWGKIRLSKPEVLWHPLVWNKIAVPKHATTSWLFMLDRNPTLNRLQRWGLDVEPTCLLCGMAQESRDHLFFLCPFSNHIWLQLMHRIRLTSVPSTWLDIVSWLSLASSSIILSLAKRQDWQACIYEIWKERNRRFHDGITLSSHKIFHKILCLLINKSLALRNFGSSRGEPLLRLWSSGSLQRGR</sequence>
<dbReference type="PANTHER" id="PTHR33116:SF84">
    <property type="entry name" value="RNA-DIRECTED DNA POLYMERASE"/>
    <property type="match status" value="1"/>
</dbReference>
<dbReference type="EMBL" id="CACVBM020001351">
    <property type="protein sequence ID" value="CAA7046647.1"/>
    <property type="molecule type" value="Genomic_DNA"/>
</dbReference>
<evidence type="ECO:0000313" key="4">
    <source>
        <dbReference type="Proteomes" id="UP000467841"/>
    </source>
</evidence>
<dbReference type="InterPro" id="IPR026960">
    <property type="entry name" value="RVT-Znf"/>
</dbReference>
<evidence type="ECO:0000313" key="2">
    <source>
        <dbReference type="EMBL" id="CAA7013744.1"/>
    </source>
</evidence>